<feature type="compositionally biased region" description="Basic residues" evidence="1">
    <location>
        <begin position="1"/>
        <end position="22"/>
    </location>
</feature>
<feature type="region of interest" description="Disordered" evidence="1">
    <location>
        <begin position="1"/>
        <end position="63"/>
    </location>
</feature>
<feature type="compositionally biased region" description="Basic residues" evidence="1">
    <location>
        <begin position="32"/>
        <end position="45"/>
    </location>
</feature>
<feature type="compositionally biased region" description="Pro residues" evidence="1">
    <location>
        <begin position="53"/>
        <end position="63"/>
    </location>
</feature>
<dbReference type="EMBL" id="GBRH01227302">
    <property type="protein sequence ID" value="JAD70593.1"/>
    <property type="molecule type" value="Transcribed_RNA"/>
</dbReference>
<evidence type="ECO:0000256" key="1">
    <source>
        <dbReference type="SAM" id="MobiDB-lite"/>
    </source>
</evidence>
<proteinExistence type="predicted"/>
<accession>A0A0A9C841</accession>
<reference evidence="2" key="1">
    <citation type="submission" date="2014-09" db="EMBL/GenBank/DDBJ databases">
        <authorList>
            <person name="Magalhaes I.L.F."/>
            <person name="Oliveira U."/>
            <person name="Santos F.R."/>
            <person name="Vidigal T.H.D.A."/>
            <person name="Brescovit A.D."/>
            <person name="Santos A.J."/>
        </authorList>
    </citation>
    <scope>NUCLEOTIDE SEQUENCE</scope>
    <source>
        <tissue evidence="2">Shoot tissue taken approximately 20 cm above the soil surface</tissue>
    </source>
</reference>
<name>A0A0A9C841_ARUDO</name>
<evidence type="ECO:0000313" key="2">
    <source>
        <dbReference type="EMBL" id="JAD70593.1"/>
    </source>
</evidence>
<dbReference type="AlphaFoldDB" id="A0A0A9C841"/>
<organism evidence="2">
    <name type="scientific">Arundo donax</name>
    <name type="common">Giant reed</name>
    <name type="synonym">Donax arundinaceus</name>
    <dbReference type="NCBI Taxonomy" id="35708"/>
    <lineage>
        <taxon>Eukaryota</taxon>
        <taxon>Viridiplantae</taxon>
        <taxon>Streptophyta</taxon>
        <taxon>Embryophyta</taxon>
        <taxon>Tracheophyta</taxon>
        <taxon>Spermatophyta</taxon>
        <taxon>Magnoliopsida</taxon>
        <taxon>Liliopsida</taxon>
        <taxon>Poales</taxon>
        <taxon>Poaceae</taxon>
        <taxon>PACMAD clade</taxon>
        <taxon>Arundinoideae</taxon>
        <taxon>Arundineae</taxon>
        <taxon>Arundo</taxon>
    </lineage>
</organism>
<protein>
    <submittedName>
        <fullName evidence="2">Uncharacterized protein</fullName>
    </submittedName>
</protein>
<reference evidence="2" key="2">
    <citation type="journal article" date="2015" name="Data Brief">
        <title>Shoot transcriptome of the giant reed, Arundo donax.</title>
        <authorList>
            <person name="Barrero R.A."/>
            <person name="Guerrero F.D."/>
            <person name="Moolhuijzen P."/>
            <person name="Goolsby J.A."/>
            <person name="Tidwell J."/>
            <person name="Bellgard S.E."/>
            <person name="Bellgard M.I."/>
        </authorList>
    </citation>
    <scope>NUCLEOTIDE SEQUENCE</scope>
    <source>
        <tissue evidence="2">Shoot tissue taken approximately 20 cm above the soil surface</tissue>
    </source>
</reference>
<sequence length="63" mass="7511">MPRRRLCRAAPRRRRRRSRVITRPRGAVAGPCRHRTRTSRRRARPPRACTLPYSPPPETITRR</sequence>